<dbReference type="SUPFAM" id="SSF102705">
    <property type="entry name" value="NIF3 (NGG1p interacting factor 3)-like"/>
    <property type="match status" value="1"/>
</dbReference>
<dbReference type="AlphaFoldDB" id="A0A2S4HIL1"/>
<feature type="binding site" evidence="4">
    <location>
        <position position="225"/>
    </location>
    <ligand>
        <name>a divalent metal cation</name>
        <dbReference type="ChEBI" id="CHEBI:60240"/>
        <label>1</label>
    </ligand>
</feature>
<dbReference type="InterPro" id="IPR002678">
    <property type="entry name" value="DUF34/NIF3"/>
</dbReference>
<reference evidence="5" key="1">
    <citation type="submission" date="2018-01" db="EMBL/GenBank/DDBJ databases">
        <authorList>
            <person name="Yu X.-D."/>
        </authorList>
    </citation>
    <scope>NUCLEOTIDE SEQUENCE</scope>
    <source>
        <strain evidence="5">ZX-21</strain>
    </source>
</reference>
<dbReference type="GO" id="GO:0005737">
    <property type="term" value="C:cytoplasm"/>
    <property type="evidence" value="ECO:0007669"/>
    <property type="project" value="TreeGrafter"/>
</dbReference>
<sequence length="253" mass="26996">MSVSLHVLLAAADEILEPARFSDYCPNGLQVAGAETVTRIISGVTASQALIEAAIEEKADAILVHHGYFWRGEDPCIVGMKRNRLALLLANNISLIAYHLPLDAHPVLGNNAQFAKRLGIAVDGGLEVNNPRSVGNVGSLPEAMSALAFAEHVEAVLGRKPLLELGHERPIKRIAWCTGGAQSYIEKAAAAGVDAYLSGEVSEPTILAARELGIHYIAAGHHATERYGIQALAGNLAEKFGLYHRFIDIDNPA</sequence>
<keyword evidence="3 4" id="KW-0479">Metal-binding</keyword>
<dbReference type="EMBL" id="PQGG01000013">
    <property type="protein sequence ID" value="POP53531.1"/>
    <property type="molecule type" value="Genomic_DNA"/>
</dbReference>
<comment type="caution">
    <text evidence="5">The sequence shown here is derived from an EMBL/GenBank/DDBJ whole genome shotgun (WGS) entry which is preliminary data.</text>
</comment>
<dbReference type="Pfam" id="PF01784">
    <property type="entry name" value="DUF34_NIF3"/>
    <property type="match status" value="1"/>
</dbReference>
<dbReference type="InterPro" id="IPR036069">
    <property type="entry name" value="DUF34/NIF3_sf"/>
</dbReference>
<comment type="similarity">
    <text evidence="1">Belongs to the GTP cyclohydrolase I type 2/NIF3 family.</text>
</comment>
<feature type="binding site" evidence="4">
    <location>
        <position position="65"/>
    </location>
    <ligand>
        <name>a divalent metal cation</name>
        <dbReference type="ChEBI" id="CHEBI:60240"/>
        <label>1</label>
    </ligand>
</feature>
<dbReference type="Gene3D" id="3.40.1390.30">
    <property type="entry name" value="NIF3 (NGG1p interacting factor 3)-like"/>
    <property type="match status" value="2"/>
</dbReference>
<dbReference type="OrthoDB" id="9800881at2"/>
<accession>A0A2S4HIL1</accession>
<protein>
    <recommendedName>
        <fullName evidence="2">GTP cyclohydrolase 1 type 2 homolog</fullName>
    </recommendedName>
</protein>
<dbReference type="FunFam" id="3.40.1390.30:FF:000002">
    <property type="entry name" value="Nif3-like dinuclear metal center protein"/>
    <property type="match status" value="1"/>
</dbReference>
<feature type="binding site" evidence="4">
    <location>
        <position position="66"/>
    </location>
    <ligand>
        <name>a divalent metal cation</name>
        <dbReference type="ChEBI" id="CHEBI:60240"/>
        <label>1</label>
    </ligand>
</feature>
<dbReference type="RefSeq" id="WP_103683604.1">
    <property type="nucleotide sequence ID" value="NZ_PQGG01000013.1"/>
</dbReference>
<feature type="binding site" evidence="4">
    <location>
        <position position="221"/>
    </location>
    <ligand>
        <name>a divalent metal cation</name>
        <dbReference type="ChEBI" id="CHEBI:60240"/>
        <label>1</label>
    </ligand>
</feature>
<evidence type="ECO:0000256" key="2">
    <source>
        <dbReference type="ARBA" id="ARBA00022112"/>
    </source>
</evidence>
<proteinExistence type="inferred from homology"/>
<evidence type="ECO:0000256" key="4">
    <source>
        <dbReference type="PIRSR" id="PIRSR602678-1"/>
    </source>
</evidence>
<feature type="binding site" evidence="4">
    <location>
        <position position="103"/>
    </location>
    <ligand>
        <name>a divalent metal cation</name>
        <dbReference type="ChEBI" id="CHEBI:60240"/>
        <label>1</label>
    </ligand>
</feature>
<dbReference type="GO" id="GO:0046872">
    <property type="term" value="F:metal ion binding"/>
    <property type="evidence" value="ECO:0007669"/>
    <property type="project" value="UniProtKB-KW"/>
</dbReference>
<evidence type="ECO:0000313" key="6">
    <source>
        <dbReference type="Proteomes" id="UP000237222"/>
    </source>
</evidence>
<evidence type="ECO:0000313" key="5">
    <source>
        <dbReference type="EMBL" id="POP53531.1"/>
    </source>
</evidence>
<name>A0A2S4HIL1_9GAMM</name>
<dbReference type="NCBIfam" id="TIGR00486">
    <property type="entry name" value="YbgI_SA1388"/>
    <property type="match status" value="1"/>
</dbReference>
<evidence type="ECO:0000256" key="1">
    <source>
        <dbReference type="ARBA" id="ARBA00006964"/>
    </source>
</evidence>
<gene>
    <name evidence="5" type="ORF">C0068_06115</name>
</gene>
<dbReference type="Proteomes" id="UP000237222">
    <property type="component" value="Unassembled WGS sequence"/>
</dbReference>
<organism evidence="5 6">
    <name type="scientific">Zhongshania marina</name>
    <dbReference type="NCBI Taxonomy" id="2304603"/>
    <lineage>
        <taxon>Bacteria</taxon>
        <taxon>Pseudomonadati</taxon>
        <taxon>Pseudomonadota</taxon>
        <taxon>Gammaproteobacteria</taxon>
        <taxon>Cellvibrionales</taxon>
        <taxon>Spongiibacteraceae</taxon>
        <taxon>Zhongshania</taxon>
    </lineage>
</organism>
<dbReference type="PANTHER" id="PTHR13799:SF14">
    <property type="entry name" value="GTP CYCLOHYDROLASE 1 TYPE 2 HOMOLOG"/>
    <property type="match status" value="1"/>
</dbReference>
<evidence type="ECO:0000256" key="3">
    <source>
        <dbReference type="ARBA" id="ARBA00022723"/>
    </source>
</evidence>
<dbReference type="PANTHER" id="PTHR13799">
    <property type="entry name" value="NGG1 INTERACTING FACTOR 3"/>
    <property type="match status" value="1"/>
</dbReference>